<organism evidence="1 2">
    <name type="scientific">Panagrolaimus sp. JU765</name>
    <dbReference type="NCBI Taxonomy" id="591449"/>
    <lineage>
        <taxon>Eukaryota</taxon>
        <taxon>Metazoa</taxon>
        <taxon>Ecdysozoa</taxon>
        <taxon>Nematoda</taxon>
        <taxon>Chromadorea</taxon>
        <taxon>Rhabditida</taxon>
        <taxon>Tylenchina</taxon>
        <taxon>Panagrolaimomorpha</taxon>
        <taxon>Panagrolaimoidea</taxon>
        <taxon>Panagrolaimidae</taxon>
        <taxon>Panagrolaimus</taxon>
    </lineage>
</organism>
<protein>
    <submittedName>
        <fullName evidence="2">Uncharacterized protein</fullName>
    </submittedName>
</protein>
<evidence type="ECO:0000313" key="1">
    <source>
        <dbReference type="Proteomes" id="UP000887576"/>
    </source>
</evidence>
<dbReference type="WBParaSite" id="JU765_v2.g15533.t1">
    <property type="protein sequence ID" value="JU765_v2.g15533.t1"/>
    <property type="gene ID" value="JU765_v2.g15533"/>
</dbReference>
<evidence type="ECO:0000313" key="2">
    <source>
        <dbReference type="WBParaSite" id="JU765_v2.g15533.t1"/>
    </source>
</evidence>
<reference evidence="2" key="1">
    <citation type="submission" date="2022-11" db="UniProtKB">
        <authorList>
            <consortium name="WormBaseParasite"/>
        </authorList>
    </citation>
    <scope>IDENTIFICATION</scope>
</reference>
<accession>A0AC34QDG1</accession>
<name>A0AC34QDG1_9BILA</name>
<sequence>MLHFWLILSLLVFSSMALPFPKKSLISIDPENQELGEAGRFLVLKRPASNIRNCYFSPVQCLLPISDSTIRMFKMSPH</sequence>
<proteinExistence type="predicted"/>
<dbReference type="Proteomes" id="UP000887576">
    <property type="component" value="Unplaced"/>
</dbReference>